<dbReference type="Pfam" id="PF01485">
    <property type="entry name" value="IBR"/>
    <property type="match status" value="1"/>
</dbReference>
<accession>A0A1R2CWN7</accession>
<dbReference type="CDD" id="cd20335">
    <property type="entry name" value="BRcat_RBR"/>
    <property type="match status" value="1"/>
</dbReference>
<keyword evidence="7" id="KW-0833">Ubl conjugation pathway</keyword>
<gene>
    <name evidence="12" type="ORF">SteCoe_3662</name>
</gene>
<dbReference type="PROSITE" id="PS50089">
    <property type="entry name" value="ZF_RING_2"/>
    <property type="match status" value="1"/>
</dbReference>
<evidence type="ECO:0000256" key="9">
    <source>
        <dbReference type="PROSITE-ProRule" id="PRU00175"/>
    </source>
</evidence>
<dbReference type="InterPro" id="IPR013083">
    <property type="entry name" value="Znf_RING/FYVE/PHD"/>
</dbReference>
<dbReference type="PROSITE" id="PS51873">
    <property type="entry name" value="TRIAD"/>
    <property type="match status" value="1"/>
</dbReference>
<keyword evidence="4" id="KW-0479">Metal-binding</keyword>
<evidence type="ECO:0000313" key="12">
    <source>
        <dbReference type="EMBL" id="OMJ93415.1"/>
    </source>
</evidence>
<evidence type="ECO:0000256" key="6">
    <source>
        <dbReference type="ARBA" id="ARBA00022771"/>
    </source>
</evidence>
<keyword evidence="6 9" id="KW-0863">Zinc-finger</keyword>
<sequence length="414" mass="47333">MLEIAMNDFEFPELQQLDRCFSEDIYLFQLPILKKHSSNEYPKRLLRKVVKNFEDFLKDPQENPLQGPFNYEEAPIVVPLKEEEDNFVVRQDQDLEEILIPAEFQAEENKLEAEINKEEQVIQEEDNFFAAFDPELFGESKQRPAHLSLKATLREMPFYELEVFEPFSIKCSICFTKKEDFHNLGCKDNFCKSCISLLLENYILSSYVFPDEILCPLCSASIPDNLILKLSSEDLHKKMLELRESLKVQKLIAQKKAMYCPLPGCEGFGYLIPDEKITACNKCKCSICTACKKAVHPGQTCEEAAANSEDSQIEDLLLSQNWKKCPTCGVPVEKVDGCQFVTCRSPLCKGRNALCYLCGRFLIEAQHYNHYKTKGPFGDTCNTFEGIEEEVDKSQLIAIIDPNAPPLDYGGEEE</sequence>
<evidence type="ECO:0000256" key="3">
    <source>
        <dbReference type="ARBA" id="ARBA00022679"/>
    </source>
</evidence>
<feature type="domain" description="RING-type" evidence="11">
    <location>
        <begin position="167"/>
        <end position="378"/>
    </location>
</feature>
<comment type="caution">
    <text evidence="12">The sequence shown here is derived from an EMBL/GenBank/DDBJ whole genome shotgun (WGS) entry which is preliminary data.</text>
</comment>
<dbReference type="EMBL" id="MPUH01000043">
    <property type="protein sequence ID" value="OMJ93415.1"/>
    <property type="molecule type" value="Genomic_DNA"/>
</dbReference>
<evidence type="ECO:0000256" key="5">
    <source>
        <dbReference type="ARBA" id="ARBA00022737"/>
    </source>
</evidence>
<evidence type="ECO:0000313" key="13">
    <source>
        <dbReference type="Proteomes" id="UP000187209"/>
    </source>
</evidence>
<dbReference type="PANTHER" id="PTHR11685">
    <property type="entry name" value="RBR FAMILY RING FINGER AND IBR DOMAIN-CONTAINING"/>
    <property type="match status" value="1"/>
</dbReference>
<keyword evidence="3" id="KW-0808">Transferase</keyword>
<evidence type="ECO:0000256" key="8">
    <source>
        <dbReference type="ARBA" id="ARBA00022833"/>
    </source>
</evidence>
<dbReference type="InterPro" id="IPR001841">
    <property type="entry name" value="Znf_RING"/>
</dbReference>
<evidence type="ECO:0000256" key="1">
    <source>
        <dbReference type="ARBA" id="ARBA00001798"/>
    </source>
</evidence>
<dbReference type="GO" id="GO:0008270">
    <property type="term" value="F:zinc ion binding"/>
    <property type="evidence" value="ECO:0007669"/>
    <property type="project" value="UniProtKB-KW"/>
</dbReference>
<comment type="catalytic activity">
    <reaction evidence="1">
        <text>[E2 ubiquitin-conjugating enzyme]-S-ubiquitinyl-L-cysteine + [acceptor protein]-L-lysine = [E2 ubiquitin-conjugating enzyme]-L-cysteine + [acceptor protein]-N(6)-ubiquitinyl-L-lysine.</text>
        <dbReference type="EC" id="2.3.2.31"/>
    </reaction>
</comment>
<evidence type="ECO:0000256" key="2">
    <source>
        <dbReference type="ARBA" id="ARBA00012251"/>
    </source>
</evidence>
<dbReference type="GO" id="GO:0016567">
    <property type="term" value="P:protein ubiquitination"/>
    <property type="evidence" value="ECO:0007669"/>
    <property type="project" value="InterPro"/>
</dbReference>
<dbReference type="GO" id="GO:0061630">
    <property type="term" value="F:ubiquitin protein ligase activity"/>
    <property type="evidence" value="ECO:0007669"/>
    <property type="project" value="UniProtKB-EC"/>
</dbReference>
<dbReference type="Gene3D" id="3.30.40.10">
    <property type="entry name" value="Zinc/RING finger domain, C3HC4 (zinc finger)"/>
    <property type="match status" value="1"/>
</dbReference>
<dbReference type="InterPro" id="IPR044066">
    <property type="entry name" value="TRIAD_supradom"/>
</dbReference>
<feature type="domain" description="RING-type" evidence="10">
    <location>
        <begin position="171"/>
        <end position="219"/>
    </location>
</feature>
<proteinExistence type="predicted"/>
<evidence type="ECO:0000256" key="4">
    <source>
        <dbReference type="ARBA" id="ARBA00022723"/>
    </source>
</evidence>
<dbReference type="Gene3D" id="1.20.120.1750">
    <property type="match status" value="1"/>
</dbReference>
<evidence type="ECO:0000256" key="7">
    <source>
        <dbReference type="ARBA" id="ARBA00022786"/>
    </source>
</evidence>
<reference evidence="12 13" key="1">
    <citation type="submission" date="2016-11" db="EMBL/GenBank/DDBJ databases">
        <title>The macronuclear genome of Stentor coeruleus: a giant cell with tiny introns.</title>
        <authorList>
            <person name="Slabodnick M."/>
            <person name="Ruby J.G."/>
            <person name="Reiff S.B."/>
            <person name="Swart E.C."/>
            <person name="Gosai S."/>
            <person name="Prabakaran S."/>
            <person name="Witkowska E."/>
            <person name="Larue G.E."/>
            <person name="Fisher S."/>
            <person name="Freeman R.M."/>
            <person name="Gunawardena J."/>
            <person name="Chu W."/>
            <person name="Stover N.A."/>
            <person name="Gregory B.D."/>
            <person name="Nowacki M."/>
            <person name="Derisi J."/>
            <person name="Roy S.W."/>
            <person name="Marshall W.F."/>
            <person name="Sood P."/>
        </authorList>
    </citation>
    <scope>NUCLEOTIDE SEQUENCE [LARGE SCALE GENOMIC DNA]</scope>
    <source>
        <strain evidence="12">WM001</strain>
    </source>
</reference>
<dbReference type="Proteomes" id="UP000187209">
    <property type="component" value="Unassembled WGS sequence"/>
</dbReference>
<dbReference type="InterPro" id="IPR031127">
    <property type="entry name" value="E3_UB_ligase_RBR"/>
</dbReference>
<evidence type="ECO:0000259" key="10">
    <source>
        <dbReference type="PROSITE" id="PS50089"/>
    </source>
</evidence>
<dbReference type="OrthoDB" id="10009520at2759"/>
<dbReference type="EC" id="2.3.2.31" evidence="2"/>
<keyword evidence="8" id="KW-0862">Zinc</keyword>
<organism evidence="12 13">
    <name type="scientific">Stentor coeruleus</name>
    <dbReference type="NCBI Taxonomy" id="5963"/>
    <lineage>
        <taxon>Eukaryota</taxon>
        <taxon>Sar</taxon>
        <taxon>Alveolata</taxon>
        <taxon>Ciliophora</taxon>
        <taxon>Postciliodesmatophora</taxon>
        <taxon>Heterotrichea</taxon>
        <taxon>Heterotrichida</taxon>
        <taxon>Stentoridae</taxon>
        <taxon>Stentor</taxon>
    </lineage>
</organism>
<name>A0A1R2CWN7_9CILI</name>
<keyword evidence="5" id="KW-0677">Repeat</keyword>
<dbReference type="AlphaFoldDB" id="A0A1R2CWN7"/>
<dbReference type="InterPro" id="IPR002867">
    <property type="entry name" value="IBR_dom"/>
</dbReference>
<evidence type="ECO:0000259" key="11">
    <source>
        <dbReference type="PROSITE" id="PS51873"/>
    </source>
</evidence>
<keyword evidence="13" id="KW-1185">Reference proteome</keyword>
<dbReference type="SUPFAM" id="SSF57850">
    <property type="entry name" value="RING/U-box"/>
    <property type="match status" value="3"/>
</dbReference>
<protein>
    <recommendedName>
        <fullName evidence="2">RBR-type E3 ubiquitin transferase</fullName>
        <ecNumber evidence="2">2.3.2.31</ecNumber>
    </recommendedName>
</protein>